<evidence type="ECO:0000256" key="2">
    <source>
        <dbReference type="ARBA" id="ARBA00009997"/>
    </source>
</evidence>
<dbReference type="InterPro" id="IPR005238">
    <property type="entry name" value="ComB-like"/>
</dbReference>
<dbReference type="AlphaFoldDB" id="A0A6J4PSR9"/>
<dbReference type="GO" id="GO:0000287">
    <property type="term" value="F:magnesium ion binding"/>
    <property type="evidence" value="ECO:0007669"/>
    <property type="project" value="InterPro"/>
</dbReference>
<keyword evidence="6" id="KW-0460">Magnesium</keyword>
<dbReference type="SUPFAM" id="SSF142823">
    <property type="entry name" value="ComB-like"/>
    <property type="match status" value="1"/>
</dbReference>
<evidence type="ECO:0000256" key="7">
    <source>
        <dbReference type="ARBA" id="ARBA00033711"/>
    </source>
</evidence>
<reference evidence="8" key="1">
    <citation type="submission" date="2020-02" db="EMBL/GenBank/DDBJ databases">
        <authorList>
            <person name="Meier V. D."/>
        </authorList>
    </citation>
    <scope>NUCLEOTIDE SEQUENCE</scope>
    <source>
        <strain evidence="8">AVDCRST_MAG22</strain>
    </source>
</reference>
<evidence type="ECO:0000256" key="4">
    <source>
        <dbReference type="ARBA" id="ARBA00021948"/>
    </source>
</evidence>
<accession>A0A6J4PSR9</accession>
<name>A0A6J4PSR9_9ACTN</name>
<sequence length="238" mass="25075">MLAGYGAGEKGAREAARQGAAVVVVDTYRASTTIAVLVAHGARVVPVPSIEEAELYPADFRIGERGSAKVKGFDFGNSPTEVEEARIPAGSTVVLSSTNGTRIIEAANGSPAIYIGAFVNAGAVAEELLRPAGSDSHVVVVGCGWRGRRSSEDESAAGEILARLQEGGASLEDRAERIVRTHRERPKSALLTNTAARRLKRLGYERDLPFCLSPDNVPVVPLLLDGVFVRAGSQAIRS</sequence>
<dbReference type="Pfam" id="PF04029">
    <property type="entry name" value="2-ph_phosp"/>
    <property type="match status" value="1"/>
</dbReference>
<gene>
    <name evidence="8" type="ORF">AVDCRST_MAG22-2411</name>
</gene>
<dbReference type="PANTHER" id="PTHR37311:SF1">
    <property type="entry name" value="2-PHOSPHOSULFOLACTATE PHOSPHATASE-RELATED"/>
    <property type="match status" value="1"/>
</dbReference>
<dbReference type="Gene3D" id="3.90.1560.10">
    <property type="entry name" value="ComB-like"/>
    <property type="match status" value="1"/>
</dbReference>
<keyword evidence="5" id="KW-0378">Hydrolase</keyword>
<dbReference type="PANTHER" id="PTHR37311">
    <property type="entry name" value="2-PHOSPHOSULFOLACTATE PHOSPHATASE-RELATED"/>
    <property type="match status" value="1"/>
</dbReference>
<comment type="similarity">
    <text evidence="2">Belongs to the ComB family.</text>
</comment>
<comment type="catalytic activity">
    <reaction evidence="7">
        <text>(2R)-O-phospho-3-sulfolactate + H2O = (2R)-3-sulfolactate + phosphate</text>
        <dbReference type="Rhea" id="RHEA:23416"/>
        <dbReference type="ChEBI" id="CHEBI:15377"/>
        <dbReference type="ChEBI" id="CHEBI:15597"/>
        <dbReference type="ChEBI" id="CHEBI:43474"/>
        <dbReference type="ChEBI" id="CHEBI:58738"/>
        <dbReference type="EC" id="3.1.3.71"/>
    </reaction>
</comment>
<dbReference type="EC" id="3.1.3.71" evidence="3"/>
<dbReference type="GO" id="GO:0050532">
    <property type="term" value="F:2-phosphosulfolactate phosphatase activity"/>
    <property type="evidence" value="ECO:0007669"/>
    <property type="project" value="UniProtKB-EC"/>
</dbReference>
<protein>
    <recommendedName>
        <fullName evidence="4">Probable 2-phosphosulfolactate phosphatase</fullName>
        <ecNumber evidence="3">3.1.3.71</ecNumber>
    </recommendedName>
</protein>
<evidence type="ECO:0000256" key="3">
    <source>
        <dbReference type="ARBA" id="ARBA00012953"/>
    </source>
</evidence>
<dbReference type="GO" id="GO:0050545">
    <property type="term" value="F:sulfopyruvate decarboxylase activity"/>
    <property type="evidence" value="ECO:0007669"/>
    <property type="project" value="TreeGrafter"/>
</dbReference>
<proteinExistence type="inferred from homology"/>
<evidence type="ECO:0000256" key="5">
    <source>
        <dbReference type="ARBA" id="ARBA00022801"/>
    </source>
</evidence>
<evidence type="ECO:0000313" key="8">
    <source>
        <dbReference type="EMBL" id="CAA9418847.1"/>
    </source>
</evidence>
<comment type="cofactor">
    <cofactor evidence="1">
        <name>Mg(2+)</name>
        <dbReference type="ChEBI" id="CHEBI:18420"/>
    </cofactor>
</comment>
<dbReference type="EMBL" id="CADCUV010000106">
    <property type="protein sequence ID" value="CAA9418847.1"/>
    <property type="molecule type" value="Genomic_DNA"/>
</dbReference>
<organism evidence="8">
    <name type="scientific">uncultured Rubrobacteraceae bacterium</name>
    <dbReference type="NCBI Taxonomy" id="349277"/>
    <lineage>
        <taxon>Bacteria</taxon>
        <taxon>Bacillati</taxon>
        <taxon>Actinomycetota</taxon>
        <taxon>Rubrobacteria</taxon>
        <taxon>Rubrobacterales</taxon>
        <taxon>Rubrobacteraceae</taxon>
        <taxon>environmental samples</taxon>
    </lineage>
</organism>
<dbReference type="InterPro" id="IPR036702">
    <property type="entry name" value="ComB-like_sf"/>
</dbReference>
<evidence type="ECO:0000256" key="1">
    <source>
        <dbReference type="ARBA" id="ARBA00001946"/>
    </source>
</evidence>
<evidence type="ECO:0000256" key="6">
    <source>
        <dbReference type="ARBA" id="ARBA00022842"/>
    </source>
</evidence>